<keyword evidence="2" id="KW-1185">Reference proteome</keyword>
<proteinExistence type="predicted"/>
<gene>
    <name evidence="1" type="ORF">HMPREF9193_01882</name>
</gene>
<sequence>MNDEIAPEIAALLENTEEIEPITSFSASAVVQQDDQDETDSASLKPTAPWAPVNLMIKQFQPVEQFFSDADTTEVFNDTSYYKTSLSGEKESAQRLHNVLSKYLNCDDPKDRTVFRQQLVTAYWEFVRSLAPKMAKQSVSQVKRMTLRFGVVLPSLFTTEQKDMFSKVFVENISNEPVYYLDEWFRDIATGKIKISATDETPAKKKAPAGSAEETARLMQLKTKNSGKLQSAENFLVMKESERSMLEAELKSRFEIICDHPPIAGAEPHKQPLSEMQKKLVSEVNERLRALLKNDKELVSYLNEYQEAKEIEDSLDAKLEGGEEQNASVSSSELDTEVGTIRQMAKMTVGRQGNPFPIFTREFFHCMPRETGFRENVIDIMAWIESIDPLAYCRMHKNVSNRIVPFVILIPTYGEFGFCWEPFDRYNRITSRGRIVIPMYPKSLKVALLMAVADLRWQVAKEKASYYWMEEGLTGQYYQWFVSQKLKGDIKDYFIKDYVLWMTKESDGVQRLEKETRAIFWRHIPFAQEVKEKLRTRSLTYQELYQRDLNRAMSDGY</sequence>
<name>A0ABN0NWY2_TRELE</name>
<dbReference type="RefSeq" id="WP_021688096.1">
    <property type="nucleotide sequence ID" value="NZ_KI260571.1"/>
</dbReference>
<comment type="caution">
    <text evidence="1">The sequence shown here is derived from an EMBL/GenBank/DDBJ whole genome shotgun (WGS) entry which is preliminary data.</text>
</comment>
<organism evidence="1 2">
    <name type="scientific">Treponema lecithinolyticum ATCC 700332</name>
    <dbReference type="NCBI Taxonomy" id="1321815"/>
    <lineage>
        <taxon>Bacteria</taxon>
        <taxon>Pseudomonadati</taxon>
        <taxon>Spirochaetota</taxon>
        <taxon>Spirochaetia</taxon>
        <taxon>Spirochaetales</taxon>
        <taxon>Treponemataceae</taxon>
        <taxon>Treponema</taxon>
    </lineage>
</organism>
<dbReference type="Proteomes" id="UP000016649">
    <property type="component" value="Unassembled WGS sequence"/>
</dbReference>
<protein>
    <submittedName>
        <fullName evidence="1">Uncharacterized protein</fullName>
    </submittedName>
</protein>
<accession>A0ABN0NWY2</accession>
<dbReference type="EMBL" id="AWVH01000040">
    <property type="protein sequence ID" value="ERJ91874.1"/>
    <property type="molecule type" value="Genomic_DNA"/>
</dbReference>
<evidence type="ECO:0000313" key="2">
    <source>
        <dbReference type="Proteomes" id="UP000016649"/>
    </source>
</evidence>
<reference evidence="1 2" key="1">
    <citation type="submission" date="2013-08" db="EMBL/GenBank/DDBJ databases">
        <authorList>
            <person name="Weinstock G."/>
            <person name="Sodergren E."/>
            <person name="Wylie T."/>
            <person name="Fulton L."/>
            <person name="Fulton R."/>
            <person name="Fronick C."/>
            <person name="O'Laughlin M."/>
            <person name="Godfrey J."/>
            <person name="Miner T."/>
            <person name="Herter B."/>
            <person name="Appelbaum E."/>
            <person name="Cordes M."/>
            <person name="Lek S."/>
            <person name="Wollam A."/>
            <person name="Pepin K.H."/>
            <person name="Palsikar V.B."/>
            <person name="Mitreva M."/>
            <person name="Wilson R.K."/>
        </authorList>
    </citation>
    <scope>NUCLEOTIDE SEQUENCE [LARGE SCALE GENOMIC DNA]</scope>
    <source>
        <strain evidence="1 2">ATCC 700332</strain>
    </source>
</reference>
<evidence type="ECO:0000313" key="1">
    <source>
        <dbReference type="EMBL" id="ERJ91874.1"/>
    </source>
</evidence>